<sequence length="426" mass="47090">LAAFLRVATRMDTYGIEPFDAKDQRGNGIAVGFNFKGLSVFKSSQQVNFFRWESMLNYECEKKTVVITIKTRDLKKKIGFKCDSRASAMQLYRRLREASRFYRWVSVTLTSVANLNLNYMARSTDYRSDSGKSHKIASPSINRSTDSEASDSSFSSGQTCQVKRIASFSRPQRFFTLSPPRVPEKMVQLRVPSAEAVTPTNQPKVPANCPPDIPAIILHPPNPDEGPKTPTLELINLTTKPTEVAMVGLPKEVDPVVSECVAKEEDVKSHSETSDFQNVNNNEANDGKYRDPTRMEEGEGDGRDVGKDEKIEEIADKGNGGKIENQYEKNAIKAEGKAEHGEEEEEEEETDLSPTGVSYTLNSISQESLLNVASPFGDAAKMSFFTNLDSNRLGLGVLDLKLSNSMTSITIPPTGCASTASHREYS</sequence>
<dbReference type="SMART" id="SM01196">
    <property type="entry name" value="FERM_C"/>
    <property type="match status" value="1"/>
</dbReference>
<accession>A0A158R8U8</accession>
<feature type="region of interest" description="Disordered" evidence="1">
    <location>
        <begin position="125"/>
        <end position="156"/>
    </location>
</feature>
<dbReference type="PROSITE" id="PS50057">
    <property type="entry name" value="FERM_3"/>
    <property type="match status" value="1"/>
</dbReference>
<proteinExistence type="predicted"/>
<dbReference type="InterPro" id="IPR011993">
    <property type="entry name" value="PH-like_dom_sf"/>
</dbReference>
<dbReference type="WBParaSite" id="TASK_0000612601-mRNA-1">
    <property type="protein sequence ID" value="TASK_0000612601-mRNA-1"/>
    <property type="gene ID" value="TASK_0000612601"/>
</dbReference>
<feature type="compositionally biased region" description="Acidic residues" evidence="1">
    <location>
        <begin position="341"/>
        <end position="351"/>
    </location>
</feature>
<dbReference type="Pfam" id="PF09380">
    <property type="entry name" value="FERM_C"/>
    <property type="match status" value="1"/>
</dbReference>
<feature type="compositionally biased region" description="Polar residues" evidence="1">
    <location>
        <begin position="274"/>
        <end position="284"/>
    </location>
</feature>
<evidence type="ECO:0000313" key="3">
    <source>
        <dbReference type="WBParaSite" id="TASK_0000612601-mRNA-1"/>
    </source>
</evidence>
<dbReference type="SUPFAM" id="SSF50729">
    <property type="entry name" value="PH domain-like"/>
    <property type="match status" value="1"/>
</dbReference>
<feature type="domain" description="FERM" evidence="2">
    <location>
        <begin position="1"/>
        <end position="106"/>
    </location>
</feature>
<reference evidence="3" key="1">
    <citation type="submission" date="2016-04" db="UniProtKB">
        <authorList>
            <consortium name="WormBaseParasite"/>
        </authorList>
    </citation>
    <scope>IDENTIFICATION</scope>
</reference>
<dbReference type="GO" id="GO:0031032">
    <property type="term" value="P:actomyosin structure organization"/>
    <property type="evidence" value="ECO:0007669"/>
    <property type="project" value="TreeGrafter"/>
</dbReference>
<dbReference type="PANTHER" id="PTHR23280:SF21">
    <property type="entry name" value="PROTEIN 4.1 HOMOLOG"/>
    <property type="match status" value="1"/>
</dbReference>
<dbReference type="InterPro" id="IPR018980">
    <property type="entry name" value="FERM_PH-like_C"/>
</dbReference>
<dbReference type="InterPro" id="IPR000299">
    <property type="entry name" value="FERM_domain"/>
</dbReference>
<dbReference type="GO" id="GO:0005856">
    <property type="term" value="C:cytoskeleton"/>
    <property type="evidence" value="ECO:0007669"/>
    <property type="project" value="TreeGrafter"/>
</dbReference>
<name>A0A158R8U8_TAEAS</name>
<feature type="compositionally biased region" description="Basic and acidic residues" evidence="1">
    <location>
        <begin position="325"/>
        <end position="340"/>
    </location>
</feature>
<feature type="compositionally biased region" description="Basic and acidic residues" evidence="1">
    <location>
        <begin position="264"/>
        <end position="273"/>
    </location>
</feature>
<dbReference type="AlphaFoldDB" id="A0A158R8U8"/>
<feature type="region of interest" description="Disordered" evidence="1">
    <location>
        <begin position="264"/>
        <end position="356"/>
    </location>
</feature>
<dbReference type="PANTHER" id="PTHR23280">
    <property type="entry name" value="4.1 G PROTEIN"/>
    <property type="match status" value="1"/>
</dbReference>
<organism evidence="3">
    <name type="scientific">Taenia asiatica</name>
    <name type="common">Asian tapeworm</name>
    <dbReference type="NCBI Taxonomy" id="60517"/>
    <lineage>
        <taxon>Eukaryota</taxon>
        <taxon>Metazoa</taxon>
        <taxon>Spiralia</taxon>
        <taxon>Lophotrochozoa</taxon>
        <taxon>Platyhelminthes</taxon>
        <taxon>Cestoda</taxon>
        <taxon>Eucestoda</taxon>
        <taxon>Cyclophyllidea</taxon>
        <taxon>Taeniidae</taxon>
        <taxon>Taenia</taxon>
    </lineage>
</organism>
<evidence type="ECO:0000256" key="1">
    <source>
        <dbReference type="SAM" id="MobiDB-lite"/>
    </source>
</evidence>
<dbReference type="Gene3D" id="2.30.29.30">
    <property type="entry name" value="Pleckstrin-homology domain (PH domain)/Phosphotyrosine-binding domain (PTB)"/>
    <property type="match status" value="1"/>
</dbReference>
<feature type="compositionally biased region" description="Basic and acidic residues" evidence="1">
    <location>
        <begin position="285"/>
        <end position="316"/>
    </location>
</feature>
<protein>
    <submittedName>
        <fullName evidence="3">FERM domain-containing protein</fullName>
    </submittedName>
</protein>
<dbReference type="STRING" id="60517.A0A158R8U8"/>
<evidence type="ECO:0000259" key="2">
    <source>
        <dbReference type="PROSITE" id="PS50057"/>
    </source>
</evidence>